<dbReference type="SUPFAM" id="SSF55048">
    <property type="entry name" value="Probable ACP-binding domain of malonyl-CoA ACP transacylase"/>
    <property type="match status" value="1"/>
</dbReference>
<dbReference type="PANTHER" id="PTHR47170">
    <property type="entry name" value="MALONYL-COA ACP TRANSACYLASE, ACP-BINDING"/>
    <property type="match status" value="1"/>
</dbReference>
<sequence>MGHNLLKFPNVQEMFKLASEILGYDLLKLCLEGPKSELDKTRHSQAAVLVTSLAAVEKLKDERPLAVENCVATAGFSVGEFTALTFAGALSFEEVKIRGEAMQAASELTPSGMMTVFYRPDAKINFACHAAEEWCIRKGLQDPVCKVANFLFPHCKVIAGNEEALKFIEMNAEDFGIRRIKHLAVSGAFHTNLMKPAQLVLKEALKQCKINPPLISVHSNVDGKHYRNADIICKNLSKQLCSPVKWEQIMHIIYERPSTTSFPRTFECGPGQSLRTILKMVNAKAWDTSFLVGV</sequence>
<reference evidence="4" key="1">
    <citation type="submission" date="2025-08" db="UniProtKB">
        <authorList>
            <consortium name="RefSeq"/>
        </authorList>
    </citation>
    <scope>IDENTIFICATION</scope>
    <source>
        <tissue evidence="4">Muscle</tissue>
    </source>
</reference>
<dbReference type="InterPro" id="IPR016035">
    <property type="entry name" value="Acyl_Trfase/lysoPLipase"/>
</dbReference>
<name>A0ABM1SET0_LIMPO</name>
<dbReference type="InterPro" id="IPR014043">
    <property type="entry name" value="Acyl_transferase_dom"/>
</dbReference>
<organism evidence="3 4">
    <name type="scientific">Limulus polyphemus</name>
    <name type="common">Atlantic horseshoe crab</name>
    <dbReference type="NCBI Taxonomy" id="6850"/>
    <lineage>
        <taxon>Eukaryota</taxon>
        <taxon>Metazoa</taxon>
        <taxon>Ecdysozoa</taxon>
        <taxon>Arthropoda</taxon>
        <taxon>Chelicerata</taxon>
        <taxon>Merostomata</taxon>
        <taxon>Xiphosura</taxon>
        <taxon>Limulidae</taxon>
        <taxon>Limulus</taxon>
    </lineage>
</organism>
<dbReference type="Pfam" id="PF00698">
    <property type="entry name" value="Acyl_transf_1"/>
    <property type="match status" value="1"/>
</dbReference>
<evidence type="ECO:0000313" key="4">
    <source>
        <dbReference type="RefSeq" id="XP_022242135.1"/>
    </source>
</evidence>
<dbReference type="InterPro" id="IPR016036">
    <property type="entry name" value="Malonyl_transacylase_ACP-bd"/>
</dbReference>
<evidence type="ECO:0000313" key="3">
    <source>
        <dbReference type="Proteomes" id="UP000694941"/>
    </source>
</evidence>
<dbReference type="Gene3D" id="3.40.366.10">
    <property type="entry name" value="Malonyl-Coenzyme A Acyl Carrier Protein, domain 2"/>
    <property type="match status" value="1"/>
</dbReference>
<dbReference type="PIRSF" id="PIRSF000446">
    <property type="entry name" value="Mct"/>
    <property type="match status" value="1"/>
</dbReference>
<dbReference type="Proteomes" id="UP000694941">
    <property type="component" value="Unplaced"/>
</dbReference>
<dbReference type="Gene3D" id="3.30.70.250">
    <property type="entry name" value="Malonyl-CoA ACP transacylase, ACP-binding"/>
    <property type="match status" value="1"/>
</dbReference>
<accession>A0ABM1SET0</accession>
<dbReference type="SMART" id="SM00827">
    <property type="entry name" value="PKS_AT"/>
    <property type="match status" value="1"/>
</dbReference>
<evidence type="ECO:0000256" key="1">
    <source>
        <dbReference type="ARBA" id="ARBA00008217"/>
    </source>
</evidence>
<dbReference type="GeneID" id="106459868"/>
<gene>
    <name evidence="4" type="primary">LOC106459868</name>
</gene>
<dbReference type="InterPro" id="IPR052760">
    <property type="entry name" value="Mitochondrial_malonyltrans"/>
</dbReference>
<feature type="domain" description="Malonyl-CoA:ACP transacylase (MAT)" evidence="2">
    <location>
        <begin position="1"/>
        <end position="293"/>
    </location>
</feature>
<dbReference type="SUPFAM" id="SSF52151">
    <property type="entry name" value="FabD/lysophospholipase-like"/>
    <property type="match status" value="1"/>
</dbReference>
<evidence type="ECO:0000259" key="2">
    <source>
        <dbReference type="SMART" id="SM00827"/>
    </source>
</evidence>
<dbReference type="InterPro" id="IPR024925">
    <property type="entry name" value="Malonyl_CoA-ACP_transAc"/>
</dbReference>
<dbReference type="PANTHER" id="PTHR47170:SF2">
    <property type="entry name" value="MALONYL-COA:ACP TRANSACYLASE (MAT) DOMAIN-CONTAINING PROTEIN"/>
    <property type="match status" value="1"/>
</dbReference>
<dbReference type="RefSeq" id="XP_022242135.1">
    <property type="nucleotide sequence ID" value="XM_022386427.1"/>
</dbReference>
<protein>
    <submittedName>
        <fullName evidence="4">Probable malonyl-CoA-acyl carrier protein transacylase, mitochondrial isoform X2</fullName>
    </submittedName>
</protein>
<keyword evidence="3" id="KW-1185">Reference proteome</keyword>
<proteinExistence type="inferred from homology"/>
<dbReference type="InterPro" id="IPR001227">
    <property type="entry name" value="Ac_transferase_dom_sf"/>
</dbReference>
<comment type="similarity">
    <text evidence="1">Belongs to the FabD family.</text>
</comment>